<evidence type="ECO:0000313" key="2">
    <source>
        <dbReference type="EMBL" id="KAK9883975.1"/>
    </source>
</evidence>
<reference evidence="2 3" key="1">
    <citation type="submission" date="2023-03" db="EMBL/GenBank/DDBJ databases">
        <title>Genome insight into feeding habits of ladybird beetles.</title>
        <authorList>
            <person name="Li H.-S."/>
            <person name="Huang Y.-H."/>
            <person name="Pang H."/>
        </authorList>
    </citation>
    <scope>NUCLEOTIDE SEQUENCE [LARGE SCALE GENOMIC DNA]</scope>
    <source>
        <strain evidence="2">SYSU_2023b</strain>
        <tissue evidence="2">Whole body</tissue>
    </source>
</reference>
<comment type="caution">
    <text evidence="2">The sequence shown here is derived from an EMBL/GenBank/DDBJ whole genome shotgun (WGS) entry which is preliminary data.</text>
</comment>
<evidence type="ECO:0000256" key="1">
    <source>
        <dbReference type="SAM" id="Phobius"/>
    </source>
</evidence>
<gene>
    <name evidence="2" type="ORF">WA026_004911</name>
</gene>
<dbReference type="Proteomes" id="UP001431783">
    <property type="component" value="Unassembled WGS sequence"/>
</dbReference>
<dbReference type="EMBL" id="JARQZJ010000092">
    <property type="protein sequence ID" value="KAK9883975.1"/>
    <property type="molecule type" value="Genomic_DNA"/>
</dbReference>
<keyword evidence="1" id="KW-0472">Membrane</keyword>
<evidence type="ECO:0000313" key="3">
    <source>
        <dbReference type="Proteomes" id="UP001431783"/>
    </source>
</evidence>
<feature type="transmembrane region" description="Helical" evidence="1">
    <location>
        <begin position="217"/>
        <end position="236"/>
    </location>
</feature>
<keyword evidence="1" id="KW-0812">Transmembrane</keyword>
<organism evidence="2 3">
    <name type="scientific">Henosepilachna vigintioctopunctata</name>
    <dbReference type="NCBI Taxonomy" id="420089"/>
    <lineage>
        <taxon>Eukaryota</taxon>
        <taxon>Metazoa</taxon>
        <taxon>Ecdysozoa</taxon>
        <taxon>Arthropoda</taxon>
        <taxon>Hexapoda</taxon>
        <taxon>Insecta</taxon>
        <taxon>Pterygota</taxon>
        <taxon>Neoptera</taxon>
        <taxon>Endopterygota</taxon>
        <taxon>Coleoptera</taxon>
        <taxon>Polyphaga</taxon>
        <taxon>Cucujiformia</taxon>
        <taxon>Coccinelloidea</taxon>
        <taxon>Coccinellidae</taxon>
        <taxon>Epilachninae</taxon>
        <taxon>Epilachnini</taxon>
        <taxon>Henosepilachna</taxon>
    </lineage>
</organism>
<protein>
    <submittedName>
        <fullName evidence="2">Uncharacterized protein</fullName>
    </submittedName>
</protein>
<dbReference type="AlphaFoldDB" id="A0AAW1UN98"/>
<proteinExistence type="predicted"/>
<keyword evidence="3" id="KW-1185">Reference proteome</keyword>
<name>A0AAW1UN98_9CUCU</name>
<sequence length="250" mass="27997">MQFATCWSNRKEVSKILHKSYGSPFLHNIATFLTSASGSSSLPEKTENIADLRKFRDSYFEKQQVSPRAHDNEFSFDEDPQTNNGVVPTIIQKKVTKLLRKLAFITMFVNSGSNPSTTDEDFNSGKDELDTEFDKEFGVNNSTGLASNVTTNDNSTSLLDKDEISPNEIVLFDENGRVEKVPKNKNQLKLSKDIKSQKQQEPTNKIAGFLRFSPNDIGLFFLEALATFVGLAYGIVSQSNITLPSFEKNF</sequence>
<accession>A0AAW1UN98</accession>
<keyword evidence="1" id="KW-1133">Transmembrane helix</keyword>